<evidence type="ECO:0000256" key="1">
    <source>
        <dbReference type="SAM" id="MobiDB-lite"/>
    </source>
</evidence>
<comment type="caution">
    <text evidence="2">The sequence shown here is derived from an EMBL/GenBank/DDBJ whole genome shotgun (WGS) entry which is preliminary data.</text>
</comment>
<sequence>MWEKHRQTAEMIAKVNVGPSDTIKTLSVCLTFDTDHERSMDHEGQLLITMSRLSTEDSGQQLRVVKSGGRGETSLPSPLAARARSHNDAPTSQSLPKAPTPGQWSSFGETLSSSIYRLEDFLILTSTSFTRVNLIRRTQHKYRQPVVSNRVQTCPTQLVFRCARSCQNWKREAHVLNLWIKAHNKHERTNTHLGSIHRGSTYFTIRNSPSGSAILLLVALSPQSSPRNSAR</sequence>
<dbReference type="RefSeq" id="XP_060450841.1">
    <property type="nucleotide sequence ID" value="XM_060594476.1"/>
</dbReference>
<evidence type="ECO:0000313" key="3">
    <source>
        <dbReference type="Proteomes" id="UP001243989"/>
    </source>
</evidence>
<dbReference type="GeneID" id="85479338"/>
<dbReference type="Proteomes" id="UP001243989">
    <property type="component" value="Unassembled WGS sequence"/>
</dbReference>
<dbReference type="EMBL" id="JAHMHQ010000002">
    <property type="protein sequence ID" value="KAK1654797.1"/>
    <property type="molecule type" value="Genomic_DNA"/>
</dbReference>
<name>A0AAJ0EKP6_9PEZI</name>
<accession>A0AAJ0EKP6</accession>
<keyword evidence="3" id="KW-1185">Reference proteome</keyword>
<evidence type="ECO:0000313" key="2">
    <source>
        <dbReference type="EMBL" id="KAK1654797.1"/>
    </source>
</evidence>
<organism evidence="2 3">
    <name type="scientific">Colletotrichum phormii</name>
    <dbReference type="NCBI Taxonomy" id="359342"/>
    <lineage>
        <taxon>Eukaryota</taxon>
        <taxon>Fungi</taxon>
        <taxon>Dikarya</taxon>
        <taxon>Ascomycota</taxon>
        <taxon>Pezizomycotina</taxon>
        <taxon>Sordariomycetes</taxon>
        <taxon>Hypocreomycetidae</taxon>
        <taxon>Glomerellales</taxon>
        <taxon>Glomerellaceae</taxon>
        <taxon>Colletotrichum</taxon>
        <taxon>Colletotrichum acutatum species complex</taxon>
    </lineage>
</organism>
<proteinExistence type="predicted"/>
<protein>
    <submittedName>
        <fullName evidence="2">Uncharacterized protein</fullName>
    </submittedName>
</protein>
<reference evidence="2" key="1">
    <citation type="submission" date="2021-06" db="EMBL/GenBank/DDBJ databases">
        <title>Comparative genomics, transcriptomics and evolutionary studies reveal genomic signatures of adaptation to plant cell wall in hemibiotrophic fungi.</title>
        <authorList>
            <consortium name="DOE Joint Genome Institute"/>
            <person name="Baroncelli R."/>
            <person name="Diaz J.F."/>
            <person name="Benocci T."/>
            <person name="Peng M."/>
            <person name="Battaglia E."/>
            <person name="Haridas S."/>
            <person name="Andreopoulos W."/>
            <person name="Labutti K."/>
            <person name="Pangilinan J."/>
            <person name="Floch G.L."/>
            <person name="Makela M.R."/>
            <person name="Henrissat B."/>
            <person name="Grigoriev I.V."/>
            <person name="Crouch J.A."/>
            <person name="De Vries R.P."/>
            <person name="Sukno S.A."/>
            <person name="Thon M.R."/>
        </authorList>
    </citation>
    <scope>NUCLEOTIDE SEQUENCE</scope>
    <source>
        <strain evidence="2">CBS 102054</strain>
    </source>
</reference>
<feature type="region of interest" description="Disordered" evidence="1">
    <location>
        <begin position="65"/>
        <end position="103"/>
    </location>
</feature>
<gene>
    <name evidence="2" type="ORF">BDP81DRAFT_468195</name>
</gene>
<dbReference type="AlphaFoldDB" id="A0AAJ0EKP6"/>